<feature type="domain" description="Histidine kinase" evidence="16">
    <location>
        <begin position="423"/>
        <end position="644"/>
    </location>
</feature>
<dbReference type="OrthoDB" id="7346568at2"/>
<dbReference type="RefSeq" id="WP_085444525.1">
    <property type="nucleotide sequence ID" value="NZ_LVJN01000020.1"/>
</dbReference>
<dbReference type="InterPro" id="IPR000014">
    <property type="entry name" value="PAS"/>
</dbReference>
<dbReference type="InterPro" id="IPR003594">
    <property type="entry name" value="HATPase_dom"/>
</dbReference>
<feature type="modified residue" description="Phosphohistidine" evidence="12">
    <location>
        <position position="858"/>
    </location>
</feature>
<dbReference type="GO" id="GO:0000155">
    <property type="term" value="F:phosphorelay sensor kinase activity"/>
    <property type="evidence" value="ECO:0007669"/>
    <property type="project" value="InterPro"/>
</dbReference>
<dbReference type="GO" id="GO:0005886">
    <property type="term" value="C:plasma membrane"/>
    <property type="evidence" value="ECO:0007669"/>
    <property type="project" value="UniProtKB-SubCell"/>
</dbReference>
<dbReference type="CDD" id="cd06225">
    <property type="entry name" value="HAMP"/>
    <property type="match status" value="1"/>
</dbReference>
<comment type="subcellular location">
    <subcellularLocation>
        <location evidence="2">Membrane</location>
    </subcellularLocation>
</comment>
<evidence type="ECO:0000256" key="8">
    <source>
        <dbReference type="ARBA" id="ARBA00022840"/>
    </source>
</evidence>
<dbReference type="Gene3D" id="1.10.287.130">
    <property type="match status" value="1"/>
</dbReference>
<reference evidence="21 22" key="1">
    <citation type="journal article" date="2016" name="BMC Genomics">
        <title>Combined genomic and structural analyses of a cultured magnetotactic bacterium reveals its niche adaptation to a dynamic environment.</title>
        <authorList>
            <person name="Araujo A.C."/>
            <person name="Morillo V."/>
            <person name="Cypriano J."/>
            <person name="Teixeira L.C."/>
            <person name="Leao P."/>
            <person name="Lyra S."/>
            <person name="Almeida L.G."/>
            <person name="Bazylinski D.A."/>
            <person name="Vasconcellos A.T."/>
            <person name="Abreu F."/>
            <person name="Lins U."/>
        </authorList>
    </citation>
    <scope>NUCLEOTIDE SEQUENCE [LARGE SCALE GENOMIC DNA]</scope>
    <source>
        <strain evidence="21 22">IT-1</strain>
    </source>
</reference>
<dbReference type="Pfam" id="PF00072">
    <property type="entry name" value="Response_reg"/>
    <property type="match status" value="1"/>
</dbReference>
<dbReference type="FunFam" id="3.30.565.10:FF:000010">
    <property type="entry name" value="Sensor histidine kinase RcsC"/>
    <property type="match status" value="1"/>
</dbReference>
<dbReference type="InterPro" id="IPR036641">
    <property type="entry name" value="HPT_dom_sf"/>
</dbReference>
<organism evidence="21 22">
    <name type="scientific">Magnetofaba australis IT-1</name>
    <dbReference type="NCBI Taxonomy" id="1434232"/>
    <lineage>
        <taxon>Bacteria</taxon>
        <taxon>Pseudomonadati</taxon>
        <taxon>Pseudomonadota</taxon>
        <taxon>Magnetococcia</taxon>
        <taxon>Magnetococcales</taxon>
        <taxon>Magnetococcaceae</taxon>
        <taxon>Magnetofaba</taxon>
    </lineage>
</organism>
<evidence type="ECO:0000259" key="20">
    <source>
        <dbReference type="PROSITE" id="PS50894"/>
    </source>
</evidence>
<feature type="modified residue" description="4-aspartylphosphate" evidence="13">
    <location>
        <position position="715"/>
    </location>
</feature>
<dbReference type="PROSITE" id="PS50110">
    <property type="entry name" value="RESPONSE_REGULATORY"/>
    <property type="match status" value="1"/>
</dbReference>
<dbReference type="SUPFAM" id="SSF55785">
    <property type="entry name" value="PYP-like sensor domain (PAS domain)"/>
    <property type="match status" value="1"/>
</dbReference>
<dbReference type="Gene3D" id="3.30.565.10">
    <property type="entry name" value="Histidine kinase-like ATPase, C-terminal domain"/>
    <property type="match status" value="1"/>
</dbReference>
<feature type="region of interest" description="Disordered" evidence="14">
    <location>
        <begin position="1"/>
        <end position="26"/>
    </location>
</feature>
<evidence type="ECO:0000259" key="16">
    <source>
        <dbReference type="PROSITE" id="PS50109"/>
    </source>
</evidence>
<evidence type="ECO:0000256" key="14">
    <source>
        <dbReference type="SAM" id="MobiDB-lite"/>
    </source>
</evidence>
<feature type="transmembrane region" description="Helical" evidence="15">
    <location>
        <begin position="189"/>
        <end position="208"/>
    </location>
</feature>
<dbReference type="SUPFAM" id="SSF47384">
    <property type="entry name" value="Homodimeric domain of signal transducing histidine kinase"/>
    <property type="match status" value="1"/>
</dbReference>
<keyword evidence="15" id="KW-0472">Membrane</keyword>
<evidence type="ECO:0000256" key="15">
    <source>
        <dbReference type="SAM" id="Phobius"/>
    </source>
</evidence>
<evidence type="ECO:0000256" key="10">
    <source>
        <dbReference type="ARBA" id="ARBA00064003"/>
    </source>
</evidence>
<keyword evidence="5" id="KW-0808">Transferase</keyword>
<dbReference type="NCBIfam" id="TIGR00229">
    <property type="entry name" value="sensory_box"/>
    <property type="match status" value="1"/>
</dbReference>
<keyword evidence="6" id="KW-0547">Nucleotide-binding</keyword>
<sequence>MSEQTPSDVVMESAPQAAEQPQLRSAPVRARRRRSLRWRLIFMALISTTVATIIAFMAIFHQRQSALHDDLLRNITAQAKVIAANSVGAMAFNDSQAAARRLATLESAPDVQSAALITRKGSLFALYARKAGPLLEIFSPLETQGVRFENDALGVRQPVIWEDEIIGAVEVIATLEPHHQRLVSDARHMAAALLAAGLVAWLLAWYLIRQITVPLMRLSQTMRDVSHQNRYDLRAPEDGADELAALAKGFNAMLSSIQERDRSLLAHRENLQTLVAARTRALRSASTRFETVLDSVDSLIIAIDQKDETILFANRSARRVFGHVEGLPLSQALPVSQEAFCLLEASTEADTEENAPAQKEKTCLFDGRWHACREQWVRWTDGQQARIIVATDITHIKQAQEALESAKVRAELANQAKSEFLATMSHEIRTPMNGIIGMLSRLENSDLNREQRTMVETLERSSYTLMDILNDVLDLSKIESGSLQMESAPFEPRVIARDIVEVMTPRAQDKGLLLSLKLITDPPKVVVGDSARYRQILFNLVSNAIKFTDSGGVTVSLRALPPEKGMVVLETSVRDTGIGIPDEMISRIFDPFTQADGSINRRYGGTGLGLTIVKRLTEAMNGSLQVRSGAGDGSEFRIITRFGASGLSSAPRLEEQTDGAPQRALNILVVEDDEINQSVAKGLLEDDGHHAQIASSGEAAITIVQNHQFDLILMDLRMPGMDGVETLKRIRQLPDDLNRRTPIVALTGDVMRETVERCQHAGMSDVLSKPINRAKLRQLINKLSEHDATTDQVDRAANTPAEEEAIDWPHVNTLRQSMPPTQLSNLLTRLQEESRAQLAQAQEALSLNALDKAIDTLHRLAGSCASLGLSGMAQRLRDLEHRIQDGDGDARTWRDALDLCAKGIARDLQALSEAPPT</sequence>
<dbReference type="Gene3D" id="3.40.50.2300">
    <property type="match status" value="1"/>
</dbReference>
<dbReference type="InterPro" id="IPR003660">
    <property type="entry name" value="HAMP_dom"/>
</dbReference>
<dbReference type="Pfam" id="PF17152">
    <property type="entry name" value="CHASE8"/>
    <property type="match status" value="1"/>
</dbReference>
<keyword evidence="7 21" id="KW-0418">Kinase</keyword>
<dbReference type="SMART" id="SM00448">
    <property type="entry name" value="REC"/>
    <property type="match status" value="1"/>
</dbReference>
<comment type="caution">
    <text evidence="21">The sequence shown here is derived from an EMBL/GenBank/DDBJ whole genome shotgun (WGS) entry which is preliminary data.</text>
</comment>
<feature type="domain" description="HAMP" evidence="19">
    <location>
        <begin position="209"/>
        <end position="262"/>
    </location>
</feature>
<dbReference type="CDD" id="cd00088">
    <property type="entry name" value="HPT"/>
    <property type="match status" value="1"/>
</dbReference>
<keyword evidence="22" id="KW-1185">Reference proteome</keyword>
<dbReference type="InterPro" id="IPR001789">
    <property type="entry name" value="Sig_transdc_resp-reg_receiver"/>
</dbReference>
<evidence type="ECO:0000259" key="19">
    <source>
        <dbReference type="PROSITE" id="PS50885"/>
    </source>
</evidence>
<keyword evidence="15" id="KW-0812">Transmembrane</keyword>
<dbReference type="Gene3D" id="1.20.120.160">
    <property type="entry name" value="HPT domain"/>
    <property type="match status" value="1"/>
</dbReference>
<dbReference type="InterPro" id="IPR036097">
    <property type="entry name" value="HisK_dim/P_sf"/>
</dbReference>
<dbReference type="PROSITE" id="PS50885">
    <property type="entry name" value="HAMP"/>
    <property type="match status" value="1"/>
</dbReference>
<dbReference type="InterPro" id="IPR033417">
    <property type="entry name" value="CHASE8"/>
</dbReference>
<evidence type="ECO:0000256" key="11">
    <source>
        <dbReference type="ARBA" id="ARBA00068150"/>
    </source>
</evidence>
<keyword evidence="9" id="KW-0902">Two-component regulatory system</keyword>
<dbReference type="SMART" id="SM00388">
    <property type="entry name" value="HisKA"/>
    <property type="match status" value="1"/>
</dbReference>
<dbReference type="InterPro" id="IPR008207">
    <property type="entry name" value="Sig_transdc_His_kin_Hpt_dom"/>
</dbReference>
<evidence type="ECO:0000259" key="18">
    <source>
        <dbReference type="PROSITE" id="PS50112"/>
    </source>
</evidence>
<dbReference type="EMBL" id="LVJN01000020">
    <property type="protein sequence ID" value="OSM02029.1"/>
    <property type="molecule type" value="Genomic_DNA"/>
</dbReference>
<dbReference type="PROSITE" id="PS50109">
    <property type="entry name" value="HIS_KIN"/>
    <property type="match status" value="1"/>
</dbReference>
<evidence type="ECO:0000313" key="21">
    <source>
        <dbReference type="EMBL" id="OSM02029.1"/>
    </source>
</evidence>
<evidence type="ECO:0000256" key="7">
    <source>
        <dbReference type="ARBA" id="ARBA00022777"/>
    </source>
</evidence>
<dbReference type="InterPro" id="IPR035965">
    <property type="entry name" value="PAS-like_dom_sf"/>
</dbReference>
<evidence type="ECO:0000256" key="1">
    <source>
        <dbReference type="ARBA" id="ARBA00000085"/>
    </source>
</evidence>
<dbReference type="PROSITE" id="PS50112">
    <property type="entry name" value="PAS"/>
    <property type="match status" value="1"/>
</dbReference>
<dbReference type="Proteomes" id="UP000194003">
    <property type="component" value="Unassembled WGS sequence"/>
</dbReference>
<evidence type="ECO:0000256" key="6">
    <source>
        <dbReference type="ARBA" id="ARBA00022741"/>
    </source>
</evidence>
<dbReference type="Pfam" id="PF13188">
    <property type="entry name" value="PAS_8"/>
    <property type="match status" value="1"/>
</dbReference>
<dbReference type="CDD" id="cd17546">
    <property type="entry name" value="REC_hyHK_CKI1_RcsC-like"/>
    <property type="match status" value="1"/>
</dbReference>
<evidence type="ECO:0000256" key="13">
    <source>
        <dbReference type="PROSITE-ProRule" id="PRU00169"/>
    </source>
</evidence>
<evidence type="ECO:0000256" key="2">
    <source>
        <dbReference type="ARBA" id="ARBA00004370"/>
    </source>
</evidence>
<keyword evidence="15" id="KW-1133">Transmembrane helix</keyword>
<gene>
    <name evidence="21" type="ORF">MAIT1_02108</name>
</gene>
<dbReference type="PANTHER" id="PTHR45339">
    <property type="entry name" value="HYBRID SIGNAL TRANSDUCTION HISTIDINE KINASE J"/>
    <property type="match status" value="1"/>
</dbReference>
<feature type="transmembrane region" description="Helical" evidence="15">
    <location>
        <begin position="40"/>
        <end position="60"/>
    </location>
</feature>
<dbReference type="Pfam" id="PF00672">
    <property type="entry name" value="HAMP"/>
    <property type="match status" value="1"/>
</dbReference>
<dbReference type="InterPro" id="IPR004358">
    <property type="entry name" value="Sig_transdc_His_kin-like_C"/>
</dbReference>
<dbReference type="InterPro" id="IPR011006">
    <property type="entry name" value="CheY-like_superfamily"/>
</dbReference>
<feature type="domain" description="HPt" evidence="20">
    <location>
        <begin position="819"/>
        <end position="914"/>
    </location>
</feature>
<proteinExistence type="predicted"/>
<evidence type="ECO:0000256" key="4">
    <source>
        <dbReference type="ARBA" id="ARBA00022553"/>
    </source>
</evidence>
<dbReference type="CDD" id="cd16922">
    <property type="entry name" value="HATPase_EvgS-ArcB-TorS-like"/>
    <property type="match status" value="1"/>
</dbReference>
<name>A0A1Y2K253_9PROT</name>
<protein>
    <recommendedName>
        <fullName evidence="11">Sensory/regulatory protein RpfC</fullName>
        <ecNumber evidence="3">2.7.13.3</ecNumber>
    </recommendedName>
</protein>
<dbReference type="Pfam" id="PF00512">
    <property type="entry name" value="HisKA"/>
    <property type="match status" value="1"/>
</dbReference>
<dbReference type="SUPFAM" id="SSF158472">
    <property type="entry name" value="HAMP domain-like"/>
    <property type="match status" value="1"/>
</dbReference>
<keyword evidence="8" id="KW-0067">ATP-binding</keyword>
<dbReference type="Pfam" id="PF02518">
    <property type="entry name" value="HATPase_c"/>
    <property type="match status" value="1"/>
</dbReference>
<dbReference type="GO" id="GO:0005524">
    <property type="term" value="F:ATP binding"/>
    <property type="evidence" value="ECO:0007669"/>
    <property type="project" value="UniProtKB-KW"/>
</dbReference>
<dbReference type="EC" id="2.7.13.3" evidence="3"/>
<comment type="subunit">
    <text evidence="10">At low DSF concentrations, interacts with RpfF.</text>
</comment>
<dbReference type="CDD" id="cd00082">
    <property type="entry name" value="HisKA"/>
    <property type="match status" value="1"/>
</dbReference>
<evidence type="ECO:0000256" key="9">
    <source>
        <dbReference type="ARBA" id="ARBA00023012"/>
    </source>
</evidence>
<evidence type="ECO:0000256" key="5">
    <source>
        <dbReference type="ARBA" id="ARBA00022679"/>
    </source>
</evidence>
<dbReference type="FunFam" id="1.10.287.130:FF:000002">
    <property type="entry name" value="Two-component osmosensing histidine kinase"/>
    <property type="match status" value="1"/>
</dbReference>
<dbReference type="STRING" id="1434232.MAIT1_02108"/>
<dbReference type="SUPFAM" id="SSF55874">
    <property type="entry name" value="ATPase domain of HSP90 chaperone/DNA topoisomerase II/histidine kinase"/>
    <property type="match status" value="1"/>
</dbReference>
<dbReference type="SUPFAM" id="SSF47226">
    <property type="entry name" value="Histidine-containing phosphotransfer domain, HPT domain"/>
    <property type="match status" value="1"/>
</dbReference>
<dbReference type="Pfam" id="PF01627">
    <property type="entry name" value="Hpt"/>
    <property type="match status" value="1"/>
</dbReference>
<dbReference type="Gene3D" id="3.30.450.20">
    <property type="entry name" value="PAS domain"/>
    <property type="match status" value="1"/>
</dbReference>
<accession>A0A1Y2K253</accession>
<evidence type="ECO:0000259" key="17">
    <source>
        <dbReference type="PROSITE" id="PS50110"/>
    </source>
</evidence>
<dbReference type="SMART" id="SM00304">
    <property type="entry name" value="HAMP"/>
    <property type="match status" value="1"/>
</dbReference>
<evidence type="ECO:0000256" key="12">
    <source>
        <dbReference type="PROSITE-ProRule" id="PRU00110"/>
    </source>
</evidence>
<dbReference type="Gene3D" id="6.10.340.10">
    <property type="match status" value="1"/>
</dbReference>
<dbReference type="InterPro" id="IPR005467">
    <property type="entry name" value="His_kinase_dom"/>
</dbReference>
<feature type="domain" description="PAS" evidence="18">
    <location>
        <begin position="285"/>
        <end position="322"/>
    </location>
</feature>
<evidence type="ECO:0000256" key="3">
    <source>
        <dbReference type="ARBA" id="ARBA00012438"/>
    </source>
</evidence>
<dbReference type="PROSITE" id="PS50894">
    <property type="entry name" value="HPT"/>
    <property type="match status" value="1"/>
</dbReference>
<keyword evidence="4 13" id="KW-0597">Phosphoprotein</keyword>
<dbReference type="InterPro" id="IPR036890">
    <property type="entry name" value="HATPase_C_sf"/>
</dbReference>
<dbReference type="InterPro" id="IPR003661">
    <property type="entry name" value="HisK_dim/P_dom"/>
</dbReference>
<dbReference type="PRINTS" id="PR00344">
    <property type="entry name" value="BCTRLSENSOR"/>
</dbReference>
<feature type="domain" description="Response regulatory" evidence="17">
    <location>
        <begin position="666"/>
        <end position="784"/>
    </location>
</feature>
<dbReference type="PANTHER" id="PTHR45339:SF5">
    <property type="entry name" value="HISTIDINE KINASE"/>
    <property type="match status" value="1"/>
</dbReference>
<dbReference type="SUPFAM" id="SSF52172">
    <property type="entry name" value="CheY-like"/>
    <property type="match status" value="1"/>
</dbReference>
<dbReference type="SMART" id="SM00387">
    <property type="entry name" value="HATPase_c"/>
    <property type="match status" value="1"/>
</dbReference>
<dbReference type="AlphaFoldDB" id="A0A1Y2K253"/>
<evidence type="ECO:0000313" key="22">
    <source>
        <dbReference type="Proteomes" id="UP000194003"/>
    </source>
</evidence>
<comment type="catalytic activity">
    <reaction evidence="1">
        <text>ATP + protein L-histidine = ADP + protein N-phospho-L-histidine.</text>
        <dbReference type="EC" id="2.7.13.3"/>
    </reaction>
</comment>